<gene>
    <name evidence="8" type="ORF">PAN31108_02913</name>
</gene>
<dbReference type="InterPro" id="IPR004839">
    <property type="entry name" value="Aminotransferase_I/II_large"/>
</dbReference>
<keyword evidence="3 6" id="KW-0032">Aminotransferase</keyword>
<evidence type="ECO:0000256" key="2">
    <source>
        <dbReference type="ARBA" id="ARBA00007441"/>
    </source>
</evidence>
<evidence type="ECO:0000256" key="6">
    <source>
        <dbReference type="RuleBase" id="RU000481"/>
    </source>
</evidence>
<dbReference type="EC" id="2.6.1.-" evidence="6"/>
<dbReference type="InterPro" id="IPR004838">
    <property type="entry name" value="NHTrfase_class1_PyrdxlP-BS"/>
</dbReference>
<reference evidence="8 9" key="1">
    <citation type="submission" date="2019-08" db="EMBL/GenBank/DDBJ databases">
        <authorList>
            <person name="Peeters C."/>
        </authorList>
    </citation>
    <scope>NUCLEOTIDE SEQUENCE [LARGE SCALE GENOMIC DNA]</scope>
    <source>
        <strain evidence="8 9">LMG 31108</strain>
    </source>
</reference>
<dbReference type="NCBIfam" id="NF004770">
    <property type="entry name" value="PRK06108.1"/>
    <property type="match status" value="1"/>
</dbReference>
<dbReference type="Gene3D" id="3.40.640.10">
    <property type="entry name" value="Type I PLP-dependent aspartate aminotransferase-like (Major domain)"/>
    <property type="match status" value="1"/>
</dbReference>
<dbReference type="SUPFAM" id="SSF53383">
    <property type="entry name" value="PLP-dependent transferases"/>
    <property type="match status" value="1"/>
</dbReference>
<dbReference type="InterPro" id="IPR015424">
    <property type="entry name" value="PyrdxlP-dep_Trfase"/>
</dbReference>
<dbReference type="InterPro" id="IPR050596">
    <property type="entry name" value="AspAT/PAT-like"/>
</dbReference>
<name>A0A5E4VWG0_9BURK</name>
<dbReference type="InterPro" id="IPR015422">
    <property type="entry name" value="PyrdxlP-dep_Trfase_small"/>
</dbReference>
<evidence type="ECO:0000313" key="9">
    <source>
        <dbReference type="Proteomes" id="UP000406256"/>
    </source>
</evidence>
<comment type="similarity">
    <text evidence="2 6">Belongs to the class-I pyridoxal-phosphate-dependent aminotransferase family.</text>
</comment>
<protein>
    <recommendedName>
        <fullName evidence="6">Aminotransferase</fullName>
        <ecNumber evidence="6">2.6.1.-</ecNumber>
    </recommendedName>
</protein>
<evidence type="ECO:0000313" key="8">
    <source>
        <dbReference type="EMBL" id="VVE16792.1"/>
    </source>
</evidence>
<dbReference type="InterPro" id="IPR015421">
    <property type="entry name" value="PyrdxlP-dep_Trfase_major"/>
</dbReference>
<comment type="cofactor">
    <cofactor evidence="1 6">
        <name>pyridoxal 5'-phosphate</name>
        <dbReference type="ChEBI" id="CHEBI:597326"/>
    </cofactor>
</comment>
<dbReference type="Proteomes" id="UP000406256">
    <property type="component" value="Unassembled WGS sequence"/>
</dbReference>
<dbReference type="PANTHER" id="PTHR46383">
    <property type="entry name" value="ASPARTATE AMINOTRANSFERASE"/>
    <property type="match status" value="1"/>
</dbReference>
<dbReference type="AlphaFoldDB" id="A0A5E4VWG0"/>
<dbReference type="CDD" id="cd00609">
    <property type="entry name" value="AAT_like"/>
    <property type="match status" value="1"/>
</dbReference>
<dbReference type="EMBL" id="CABPSB010000009">
    <property type="protein sequence ID" value="VVE16792.1"/>
    <property type="molecule type" value="Genomic_DNA"/>
</dbReference>
<keyword evidence="4 6" id="KW-0808">Transferase</keyword>
<dbReference type="Gene3D" id="3.90.1150.10">
    <property type="entry name" value="Aspartate Aminotransferase, domain 1"/>
    <property type="match status" value="1"/>
</dbReference>
<evidence type="ECO:0000256" key="1">
    <source>
        <dbReference type="ARBA" id="ARBA00001933"/>
    </source>
</evidence>
<evidence type="ECO:0000256" key="5">
    <source>
        <dbReference type="ARBA" id="ARBA00022898"/>
    </source>
</evidence>
<keyword evidence="5" id="KW-0663">Pyridoxal phosphate</keyword>
<dbReference type="PANTHER" id="PTHR46383:SF2">
    <property type="entry name" value="AMINOTRANSFERASE"/>
    <property type="match status" value="1"/>
</dbReference>
<evidence type="ECO:0000256" key="3">
    <source>
        <dbReference type="ARBA" id="ARBA00022576"/>
    </source>
</evidence>
<proteinExistence type="inferred from homology"/>
<sequence>MKSHQSLPIRPLIAEMPTSPIRQVADAGFNKPDVLPLWFGEGDQPTADFICEAAVSALRAGRTFYGENRGLPALREEIARYISHLRGVAVDSDRITITPSGVNAIMIIMQCLLNPGDNIVMVSPVWPNCVTSAKVMSADVRCVSLQAHEGEWFLDIDEIARQCDERTRAIFFNSPSNPTGWMATAEDTKALLDLARRKNLWLIADEVYDRIVYDTDCSVSVLDFAQADDLVISINSFSKAWNMTGWRLGWLVTPPWLGTHLAKLNEANTSNPPVFIQEAGIVALREGEDIVRDNRARYAQGRELIIAALGNVPGVTLMPPQAAFYAFFRPEGMSDSLAFAQRLLAETGVGVAPGIAFGKDGEGWCRLCFAAGKERLQPALERLVGFLRR</sequence>
<evidence type="ECO:0000256" key="4">
    <source>
        <dbReference type="ARBA" id="ARBA00022679"/>
    </source>
</evidence>
<accession>A0A5E4VWG0</accession>
<feature type="domain" description="Aminotransferase class I/classII large" evidence="7">
    <location>
        <begin position="40"/>
        <end position="382"/>
    </location>
</feature>
<keyword evidence="9" id="KW-1185">Reference proteome</keyword>
<evidence type="ECO:0000259" key="7">
    <source>
        <dbReference type="Pfam" id="PF00155"/>
    </source>
</evidence>
<organism evidence="8 9">
    <name type="scientific">Pandoraea anhela</name>
    <dbReference type="NCBI Taxonomy" id="2508295"/>
    <lineage>
        <taxon>Bacteria</taxon>
        <taxon>Pseudomonadati</taxon>
        <taxon>Pseudomonadota</taxon>
        <taxon>Betaproteobacteria</taxon>
        <taxon>Burkholderiales</taxon>
        <taxon>Burkholderiaceae</taxon>
        <taxon>Pandoraea</taxon>
    </lineage>
</organism>
<dbReference type="Pfam" id="PF00155">
    <property type="entry name" value="Aminotran_1_2"/>
    <property type="match status" value="1"/>
</dbReference>
<dbReference type="GO" id="GO:0006520">
    <property type="term" value="P:amino acid metabolic process"/>
    <property type="evidence" value="ECO:0007669"/>
    <property type="project" value="InterPro"/>
</dbReference>
<dbReference type="PROSITE" id="PS00105">
    <property type="entry name" value="AA_TRANSFER_CLASS_1"/>
    <property type="match status" value="1"/>
</dbReference>
<dbReference type="GO" id="GO:0008483">
    <property type="term" value="F:transaminase activity"/>
    <property type="evidence" value="ECO:0007669"/>
    <property type="project" value="UniProtKB-KW"/>
</dbReference>
<dbReference type="GO" id="GO:0030170">
    <property type="term" value="F:pyridoxal phosphate binding"/>
    <property type="evidence" value="ECO:0007669"/>
    <property type="project" value="InterPro"/>
</dbReference>